<organism evidence="8 9">
    <name type="scientific">Stachybotrys chartarum (strain CBS 109288 / IBT 7711)</name>
    <name type="common">Toxic black mold</name>
    <name type="synonym">Stilbospora chartarum</name>
    <dbReference type="NCBI Taxonomy" id="1280523"/>
    <lineage>
        <taxon>Eukaryota</taxon>
        <taxon>Fungi</taxon>
        <taxon>Dikarya</taxon>
        <taxon>Ascomycota</taxon>
        <taxon>Pezizomycotina</taxon>
        <taxon>Sordariomycetes</taxon>
        <taxon>Hypocreomycetidae</taxon>
        <taxon>Hypocreales</taxon>
        <taxon>Stachybotryaceae</taxon>
        <taxon>Stachybotrys</taxon>
    </lineage>
</organism>
<dbReference type="InterPro" id="IPR045032">
    <property type="entry name" value="PEL"/>
</dbReference>
<dbReference type="EMBL" id="KL648614">
    <property type="protein sequence ID" value="KEY67481.1"/>
    <property type="molecule type" value="Genomic_DNA"/>
</dbReference>
<feature type="compositionally biased region" description="Low complexity" evidence="5">
    <location>
        <begin position="62"/>
        <end position="72"/>
    </location>
</feature>
<keyword evidence="4" id="KW-0964">Secreted</keyword>
<feature type="chain" id="PRO_5001771205" description="CBM1 domain-containing protein" evidence="6">
    <location>
        <begin position="17"/>
        <end position="377"/>
    </location>
</feature>
<gene>
    <name evidence="8" type="ORF">S7711_02401</name>
</gene>
<dbReference type="GO" id="GO:0005576">
    <property type="term" value="C:extracellular region"/>
    <property type="evidence" value="ECO:0007669"/>
    <property type="project" value="UniProtKB-SubCell"/>
</dbReference>
<dbReference type="SUPFAM" id="SSF51126">
    <property type="entry name" value="Pectin lyase-like"/>
    <property type="match status" value="1"/>
</dbReference>
<comment type="similarity">
    <text evidence="1 4">Belongs to the polysaccharide lyase 1 family.</text>
</comment>
<dbReference type="AlphaFoldDB" id="A0A084AQA2"/>
<accession>A0A084AQA2</accession>
<dbReference type="PANTHER" id="PTHR31683">
    <property type="entry name" value="PECTATE LYASE 18-RELATED"/>
    <property type="match status" value="1"/>
</dbReference>
<keyword evidence="2 6" id="KW-0732">Signal</keyword>
<dbReference type="SMART" id="SM00236">
    <property type="entry name" value="fCBD"/>
    <property type="match status" value="1"/>
</dbReference>
<evidence type="ECO:0000256" key="6">
    <source>
        <dbReference type="SAM" id="SignalP"/>
    </source>
</evidence>
<evidence type="ECO:0000256" key="4">
    <source>
        <dbReference type="RuleBase" id="RU361173"/>
    </source>
</evidence>
<evidence type="ECO:0000259" key="7">
    <source>
        <dbReference type="PROSITE" id="PS51164"/>
    </source>
</evidence>
<dbReference type="InterPro" id="IPR011050">
    <property type="entry name" value="Pectin_lyase_fold/virulence"/>
</dbReference>
<dbReference type="InterPro" id="IPR035971">
    <property type="entry name" value="CBD_sf"/>
</dbReference>
<dbReference type="SUPFAM" id="SSF57180">
    <property type="entry name" value="Cellulose-binding domain"/>
    <property type="match status" value="1"/>
</dbReference>
<keyword evidence="4" id="KW-0624">Polysaccharide degradation</keyword>
<dbReference type="OrthoDB" id="1637350at2759"/>
<proteinExistence type="inferred from homology"/>
<dbReference type="PROSITE" id="PS51164">
    <property type="entry name" value="CBM1_2"/>
    <property type="match status" value="1"/>
</dbReference>
<dbReference type="InterPro" id="IPR000254">
    <property type="entry name" value="CBD"/>
</dbReference>
<dbReference type="SMART" id="SM00656">
    <property type="entry name" value="Amb_all"/>
    <property type="match status" value="1"/>
</dbReference>
<evidence type="ECO:0000256" key="3">
    <source>
        <dbReference type="ARBA" id="ARBA00023239"/>
    </source>
</evidence>
<evidence type="ECO:0000256" key="2">
    <source>
        <dbReference type="ARBA" id="ARBA00022729"/>
    </source>
</evidence>
<dbReference type="InterPro" id="IPR012334">
    <property type="entry name" value="Pectin_lyas_fold"/>
</dbReference>
<dbReference type="PANTHER" id="PTHR31683:SF18">
    <property type="entry name" value="PECTATE LYASE 21-RELATED"/>
    <property type="match status" value="1"/>
</dbReference>
<protein>
    <recommendedName>
        <fullName evidence="7">CBM1 domain-containing protein</fullName>
    </recommendedName>
</protein>
<dbReference type="PROSITE" id="PS00562">
    <property type="entry name" value="CBM1_1"/>
    <property type="match status" value="1"/>
</dbReference>
<dbReference type="GO" id="GO:0000272">
    <property type="term" value="P:polysaccharide catabolic process"/>
    <property type="evidence" value="ECO:0007669"/>
    <property type="project" value="UniProtKB-KW"/>
</dbReference>
<sequence>MKSAVLITALAGIVSAQAPPWGQCGGQGWEGPTTCTSGWTCVVSNQWYSQCIQSTGGGGGTTTTTTTTTTTPPTTPTNPPTGNCGSASVNQLVGFGAGTTGGGSGTGVTVTSCSALRSALANGGVIRISGTLTGCGRMDVQPNTSLLGVGSSSGLRDGGFRLRRISNVIIRNLNFRNPAVGDDIIALDQATRVWIDHCDLGSEGITGDRDYYDGLLDITHAADYITVSWTKFHDHWKGSLIGHSDSNSGEDTGHLRVTYHHNLFSNVNSRLPSLRFGTGHFYSSCYENNPTSGINSRMGANVLVEHSSFINTRLAIVTDLDSSSDGYATQRNNLFSSSDTRITRTSSFTPPYSYTADPASCICSHVRSLAGTGVISV</sequence>
<dbReference type="HOGENOM" id="CLU_021894_0_0_1"/>
<comment type="subcellular location">
    <subcellularLocation>
        <location evidence="4">Secreted</location>
    </subcellularLocation>
</comment>
<reference evidence="8 9" key="1">
    <citation type="journal article" date="2014" name="BMC Genomics">
        <title>Comparative genome sequencing reveals chemotype-specific gene clusters in the toxigenic black mold Stachybotrys.</title>
        <authorList>
            <person name="Semeiks J."/>
            <person name="Borek D."/>
            <person name="Otwinowski Z."/>
            <person name="Grishin N.V."/>
        </authorList>
    </citation>
    <scope>NUCLEOTIDE SEQUENCE [LARGE SCALE GENOMIC DNA]</scope>
    <source>
        <strain evidence="9">CBS 109288 / IBT 7711</strain>
    </source>
</reference>
<dbReference type="GO" id="GO:0030570">
    <property type="term" value="F:pectate lyase activity"/>
    <property type="evidence" value="ECO:0007669"/>
    <property type="project" value="InterPro"/>
</dbReference>
<dbReference type="GO" id="GO:0030248">
    <property type="term" value="F:cellulose binding"/>
    <property type="evidence" value="ECO:0007669"/>
    <property type="project" value="InterPro"/>
</dbReference>
<dbReference type="Proteomes" id="UP000028045">
    <property type="component" value="Unassembled WGS sequence"/>
</dbReference>
<evidence type="ECO:0000256" key="1">
    <source>
        <dbReference type="ARBA" id="ARBA00010980"/>
    </source>
</evidence>
<dbReference type="Pfam" id="PF00544">
    <property type="entry name" value="Pectate_lyase_4"/>
    <property type="match status" value="1"/>
</dbReference>
<evidence type="ECO:0000256" key="5">
    <source>
        <dbReference type="SAM" id="MobiDB-lite"/>
    </source>
</evidence>
<name>A0A084AQA2_STACB</name>
<dbReference type="Pfam" id="PF00734">
    <property type="entry name" value="CBM_1"/>
    <property type="match status" value="1"/>
</dbReference>
<feature type="signal peptide" evidence="6">
    <location>
        <begin position="1"/>
        <end position="16"/>
    </location>
</feature>
<evidence type="ECO:0000313" key="9">
    <source>
        <dbReference type="Proteomes" id="UP000028045"/>
    </source>
</evidence>
<feature type="region of interest" description="Disordered" evidence="5">
    <location>
        <begin position="55"/>
        <end position="85"/>
    </location>
</feature>
<keyword evidence="4" id="KW-0119">Carbohydrate metabolism</keyword>
<dbReference type="Gene3D" id="2.160.20.10">
    <property type="entry name" value="Single-stranded right-handed beta-helix, Pectin lyase-like"/>
    <property type="match status" value="1"/>
</dbReference>
<evidence type="ECO:0000313" key="8">
    <source>
        <dbReference type="EMBL" id="KEY67481.1"/>
    </source>
</evidence>
<keyword evidence="3 4" id="KW-0456">Lyase</keyword>
<keyword evidence="9" id="KW-1185">Reference proteome</keyword>
<dbReference type="InterPro" id="IPR002022">
    <property type="entry name" value="Pec_lyase"/>
</dbReference>
<feature type="domain" description="CBM1" evidence="7">
    <location>
        <begin position="16"/>
        <end position="52"/>
    </location>
</feature>